<evidence type="ECO:0000313" key="2">
    <source>
        <dbReference type="Proteomes" id="UP001279734"/>
    </source>
</evidence>
<dbReference type="EMBL" id="BSYO01000012">
    <property type="protein sequence ID" value="GMH13014.1"/>
    <property type="molecule type" value="Genomic_DNA"/>
</dbReference>
<sequence length="72" mass="7589">MVPSFHVSFPKEGSKVALDSLVAGADSLGVISKAVAFPLPEVLMGCQVILLPKQFEQKEIPTAASNVIQLPV</sequence>
<protein>
    <submittedName>
        <fullName evidence="1">Uncharacterized protein</fullName>
    </submittedName>
</protein>
<keyword evidence="2" id="KW-1185">Reference proteome</keyword>
<accession>A0AAD3SLL1</accession>
<comment type="caution">
    <text evidence="1">The sequence shown here is derived from an EMBL/GenBank/DDBJ whole genome shotgun (WGS) entry which is preliminary data.</text>
</comment>
<name>A0AAD3SLL1_NEPGR</name>
<reference evidence="1" key="1">
    <citation type="submission" date="2023-05" db="EMBL/GenBank/DDBJ databases">
        <title>Nepenthes gracilis genome sequencing.</title>
        <authorList>
            <person name="Fukushima K."/>
        </authorList>
    </citation>
    <scope>NUCLEOTIDE SEQUENCE</scope>
    <source>
        <strain evidence="1">SING2019-196</strain>
    </source>
</reference>
<dbReference type="Proteomes" id="UP001279734">
    <property type="component" value="Unassembled WGS sequence"/>
</dbReference>
<gene>
    <name evidence="1" type="ORF">Nepgr_014855</name>
</gene>
<organism evidence="1 2">
    <name type="scientific">Nepenthes gracilis</name>
    <name type="common">Slender pitcher plant</name>
    <dbReference type="NCBI Taxonomy" id="150966"/>
    <lineage>
        <taxon>Eukaryota</taxon>
        <taxon>Viridiplantae</taxon>
        <taxon>Streptophyta</taxon>
        <taxon>Embryophyta</taxon>
        <taxon>Tracheophyta</taxon>
        <taxon>Spermatophyta</taxon>
        <taxon>Magnoliopsida</taxon>
        <taxon>eudicotyledons</taxon>
        <taxon>Gunneridae</taxon>
        <taxon>Pentapetalae</taxon>
        <taxon>Caryophyllales</taxon>
        <taxon>Nepenthaceae</taxon>
        <taxon>Nepenthes</taxon>
    </lineage>
</organism>
<proteinExistence type="predicted"/>
<dbReference type="AlphaFoldDB" id="A0AAD3SLL1"/>
<evidence type="ECO:0000313" key="1">
    <source>
        <dbReference type="EMBL" id="GMH13014.1"/>
    </source>
</evidence>